<proteinExistence type="predicted"/>
<sequence length="244" mass="27134">MGYRLSAVDQQPPLNRKIKIKKARAAGATARRRRAPPVNSVAVPRPWIRLHPARRGRHCSRSQAAAARPPGATIGSPAACARRGRRSSRLAALGPDPLPLLLPGLNPPPLGRQGRCPALGHCCRRCCRAQPARGHRYRRCCCGRERPAVAAASRRRRPPELARPTHTPLLLAEGLIWLEGRTGNLWPMLGGRRYREGRRWRRGEGREEPLLLLGEREKIERGAAAEEREKKGERCGCRYSGRGI</sequence>
<keyword evidence="3" id="KW-1185">Reference proteome</keyword>
<feature type="region of interest" description="Disordered" evidence="1">
    <location>
        <begin position="61"/>
        <end position="80"/>
    </location>
</feature>
<dbReference type="AlphaFoldDB" id="A0A8T0RUQ6"/>
<reference evidence="2" key="1">
    <citation type="submission" date="2020-05" db="EMBL/GenBank/DDBJ databases">
        <title>WGS assembly of Panicum virgatum.</title>
        <authorList>
            <person name="Lovell J.T."/>
            <person name="Jenkins J."/>
            <person name="Shu S."/>
            <person name="Juenger T.E."/>
            <person name="Schmutz J."/>
        </authorList>
    </citation>
    <scope>NUCLEOTIDE SEQUENCE</scope>
    <source>
        <strain evidence="2">AP13</strain>
    </source>
</reference>
<evidence type="ECO:0000256" key="1">
    <source>
        <dbReference type="SAM" id="MobiDB-lite"/>
    </source>
</evidence>
<organism evidence="2 3">
    <name type="scientific">Panicum virgatum</name>
    <name type="common">Blackwell switchgrass</name>
    <dbReference type="NCBI Taxonomy" id="38727"/>
    <lineage>
        <taxon>Eukaryota</taxon>
        <taxon>Viridiplantae</taxon>
        <taxon>Streptophyta</taxon>
        <taxon>Embryophyta</taxon>
        <taxon>Tracheophyta</taxon>
        <taxon>Spermatophyta</taxon>
        <taxon>Magnoliopsida</taxon>
        <taxon>Liliopsida</taxon>
        <taxon>Poales</taxon>
        <taxon>Poaceae</taxon>
        <taxon>PACMAD clade</taxon>
        <taxon>Panicoideae</taxon>
        <taxon>Panicodae</taxon>
        <taxon>Paniceae</taxon>
        <taxon>Panicinae</taxon>
        <taxon>Panicum</taxon>
        <taxon>Panicum sect. Hiantes</taxon>
    </lineage>
</organism>
<protein>
    <submittedName>
        <fullName evidence="2">Uncharacterized protein</fullName>
    </submittedName>
</protein>
<accession>A0A8T0RUQ6</accession>
<comment type="caution">
    <text evidence="2">The sequence shown here is derived from an EMBL/GenBank/DDBJ whole genome shotgun (WGS) entry which is preliminary data.</text>
</comment>
<dbReference type="Proteomes" id="UP000823388">
    <property type="component" value="Chromosome 5N"/>
</dbReference>
<dbReference type="EMBL" id="CM029046">
    <property type="protein sequence ID" value="KAG2589214.1"/>
    <property type="molecule type" value="Genomic_DNA"/>
</dbReference>
<evidence type="ECO:0000313" key="2">
    <source>
        <dbReference type="EMBL" id="KAG2589214.1"/>
    </source>
</evidence>
<name>A0A8T0RUQ6_PANVG</name>
<gene>
    <name evidence="2" type="ORF">PVAP13_5NG249781</name>
</gene>
<evidence type="ECO:0000313" key="3">
    <source>
        <dbReference type="Proteomes" id="UP000823388"/>
    </source>
</evidence>